<protein>
    <recommendedName>
        <fullName evidence="10">Mitochondrial import inner membrane translocase subunit</fullName>
    </recommendedName>
</protein>
<keyword evidence="13" id="KW-1185">Reference proteome</keyword>
<evidence type="ECO:0000256" key="5">
    <source>
        <dbReference type="ARBA" id="ARBA00022833"/>
    </source>
</evidence>
<evidence type="ECO:0000256" key="4">
    <source>
        <dbReference type="ARBA" id="ARBA00022792"/>
    </source>
</evidence>
<dbReference type="Proteomes" id="UP000290288">
    <property type="component" value="Unassembled WGS sequence"/>
</dbReference>
<evidence type="ECO:0000313" key="12">
    <source>
        <dbReference type="EMBL" id="RXW14536.1"/>
    </source>
</evidence>
<dbReference type="PANTHER" id="PTHR11038:SF16">
    <property type="entry name" value="MITOCHONDRIAL IMPORT INNER MEMBRANE TRANSLOCASE SUBUNIT TIM10"/>
    <property type="match status" value="1"/>
</dbReference>
<dbReference type="GO" id="GO:0015031">
    <property type="term" value="P:protein transport"/>
    <property type="evidence" value="ECO:0007669"/>
    <property type="project" value="UniProtKB-KW"/>
</dbReference>
<comment type="caution">
    <text evidence="12">The sequence shown here is derived from an EMBL/GenBank/DDBJ whole genome shotgun (WGS) entry which is preliminary data.</text>
</comment>
<proteinExistence type="inferred from homology"/>
<comment type="domain">
    <text evidence="10">The twin CX3C motif contains 4 conserved Cys residues that form 2 disulfide bonds in the mitochondrial intermembrane space.</text>
</comment>
<sequence>MSFLSGRSAPTSGAVNYDKIDIAVTELDSITDFFNRMVGSCYNKCIGAKFPADGDLSKGESVCIDKCVAKYNEVQKKVGEKLQAKGAAAGGAPGGGSAFGAI</sequence>
<keyword evidence="10" id="KW-0143">Chaperone</keyword>
<dbReference type="OrthoDB" id="274922at2759"/>
<evidence type="ECO:0000256" key="6">
    <source>
        <dbReference type="ARBA" id="ARBA00022927"/>
    </source>
</evidence>
<dbReference type="Gene3D" id="1.10.287.810">
    <property type="entry name" value="Mitochondrial import inner membrane translocase subunit tim13 like domains"/>
    <property type="match status" value="1"/>
</dbReference>
<comment type="function">
    <text evidence="10">Mitochondrial intermembrane chaperone that participates in the import and insertion of some multi-pass transmembrane proteins into the mitochondrial inner membrane. Also required for the transfer of beta-barrel precursors from the TOM complex to the sorting and assembly machinery (SAM complex) of the outer membrane. Acts as a chaperone-like protein that protects the hydrophobic precursors from aggregation and guide them through the mitochondrial intermembrane space.</text>
</comment>
<name>A0A4Q2D7H6_9AGAR</name>
<evidence type="ECO:0000256" key="10">
    <source>
        <dbReference type="RuleBase" id="RU367043"/>
    </source>
</evidence>
<evidence type="ECO:0000256" key="7">
    <source>
        <dbReference type="ARBA" id="ARBA00023010"/>
    </source>
</evidence>
<evidence type="ECO:0000256" key="1">
    <source>
        <dbReference type="ARBA" id="ARBA00006720"/>
    </source>
</evidence>
<evidence type="ECO:0000313" key="13">
    <source>
        <dbReference type="Proteomes" id="UP000290288"/>
    </source>
</evidence>
<dbReference type="PANTHER" id="PTHR11038">
    <property type="entry name" value="MITOCHONDRIAL IMPORT INNER MEMBRANE TRANSLOCASE SUBUNIT TIM10"/>
    <property type="match status" value="1"/>
</dbReference>
<organism evidence="12 13">
    <name type="scientific">Candolleomyces aberdarensis</name>
    <dbReference type="NCBI Taxonomy" id="2316362"/>
    <lineage>
        <taxon>Eukaryota</taxon>
        <taxon>Fungi</taxon>
        <taxon>Dikarya</taxon>
        <taxon>Basidiomycota</taxon>
        <taxon>Agaricomycotina</taxon>
        <taxon>Agaricomycetes</taxon>
        <taxon>Agaricomycetidae</taxon>
        <taxon>Agaricales</taxon>
        <taxon>Agaricineae</taxon>
        <taxon>Psathyrellaceae</taxon>
        <taxon>Candolleomyces</taxon>
    </lineage>
</organism>
<evidence type="ECO:0000256" key="8">
    <source>
        <dbReference type="ARBA" id="ARBA00023128"/>
    </source>
</evidence>
<keyword evidence="4 10" id="KW-0472">Membrane</keyword>
<dbReference type="Pfam" id="PF02953">
    <property type="entry name" value="zf-Tim10_DDP"/>
    <property type="match status" value="1"/>
</dbReference>
<dbReference type="SUPFAM" id="SSF144122">
    <property type="entry name" value="Tim10-like"/>
    <property type="match status" value="1"/>
</dbReference>
<keyword evidence="5" id="KW-0862">Zinc</keyword>
<keyword evidence="8 10" id="KW-0496">Mitochondrion</keyword>
<dbReference type="STRING" id="2316362.A0A4Q2D7H6"/>
<comment type="subcellular location">
    <subcellularLocation>
        <location evidence="10">Mitochondrion inner membrane</location>
        <topology evidence="10">Peripheral membrane protein</topology>
        <orientation evidence="10">Intermembrane side</orientation>
    </subcellularLocation>
</comment>
<comment type="similarity">
    <text evidence="1 10">Belongs to the small Tim family.</text>
</comment>
<dbReference type="GO" id="GO:0045039">
    <property type="term" value="P:protein insertion into mitochondrial inner membrane"/>
    <property type="evidence" value="ECO:0007669"/>
    <property type="project" value="UniProtKB-ARBA"/>
</dbReference>
<comment type="subunit">
    <text evidence="10">Heterohexamer.</text>
</comment>
<keyword evidence="3" id="KW-0479">Metal-binding</keyword>
<keyword evidence="6 10" id="KW-0653">Protein transport</keyword>
<keyword evidence="7 10" id="KW-0811">Translocation</keyword>
<dbReference type="InterPro" id="IPR035427">
    <property type="entry name" value="Tim10-like_dom_sf"/>
</dbReference>
<dbReference type="GO" id="GO:0046872">
    <property type="term" value="F:metal ion binding"/>
    <property type="evidence" value="ECO:0007669"/>
    <property type="project" value="UniProtKB-KW"/>
</dbReference>
<evidence type="ECO:0000256" key="3">
    <source>
        <dbReference type="ARBA" id="ARBA00022723"/>
    </source>
</evidence>
<dbReference type="GO" id="GO:0005743">
    <property type="term" value="C:mitochondrial inner membrane"/>
    <property type="evidence" value="ECO:0007669"/>
    <property type="project" value="UniProtKB-SubCell"/>
</dbReference>
<dbReference type="EMBL" id="SDEE01000686">
    <property type="protein sequence ID" value="RXW14536.1"/>
    <property type="molecule type" value="Genomic_DNA"/>
</dbReference>
<dbReference type="AlphaFoldDB" id="A0A4Q2D7H6"/>
<feature type="domain" description="Tim10-like" evidence="11">
    <location>
        <begin position="24"/>
        <end position="83"/>
    </location>
</feature>
<evidence type="ECO:0000256" key="2">
    <source>
        <dbReference type="ARBA" id="ARBA00022448"/>
    </source>
</evidence>
<dbReference type="InterPro" id="IPR004217">
    <property type="entry name" value="Tim10-like"/>
</dbReference>
<evidence type="ECO:0000259" key="11">
    <source>
        <dbReference type="Pfam" id="PF02953"/>
    </source>
</evidence>
<gene>
    <name evidence="12" type="ORF">EST38_g11311</name>
</gene>
<accession>A0A4Q2D7H6</accession>
<keyword evidence="4 10" id="KW-0999">Mitochondrion inner membrane</keyword>
<keyword evidence="2 10" id="KW-0813">Transport</keyword>
<evidence type="ECO:0000256" key="9">
    <source>
        <dbReference type="ARBA" id="ARBA00023157"/>
    </source>
</evidence>
<keyword evidence="9 10" id="KW-1015">Disulfide bond</keyword>
<reference evidence="12 13" key="1">
    <citation type="submission" date="2019-01" db="EMBL/GenBank/DDBJ databases">
        <title>Draft genome sequence of Psathyrella aberdarensis IHI B618.</title>
        <authorList>
            <person name="Buettner E."/>
            <person name="Kellner H."/>
        </authorList>
    </citation>
    <scope>NUCLEOTIDE SEQUENCE [LARGE SCALE GENOMIC DNA]</scope>
    <source>
        <strain evidence="12 13">IHI B618</strain>
    </source>
</reference>